<evidence type="ECO:0000259" key="6">
    <source>
        <dbReference type="PROSITE" id="PS51352"/>
    </source>
</evidence>
<accession>A0A1I2Z663</accession>
<protein>
    <submittedName>
        <fullName evidence="7">Thiol-disulfide isomerase or thioredoxin</fullName>
    </submittedName>
</protein>
<keyword evidence="5" id="KW-0732">Signal</keyword>
<keyword evidence="4" id="KW-0676">Redox-active center</keyword>
<dbReference type="InterPro" id="IPR013766">
    <property type="entry name" value="Thioredoxin_domain"/>
</dbReference>
<dbReference type="PANTHER" id="PTHR42852:SF6">
    <property type="entry name" value="THIOL:DISULFIDE INTERCHANGE PROTEIN DSBE"/>
    <property type="match status" value="1"/>
</dbReference>
<dbReference type="GO" id="GO:0017004">
    <property type="term" value="P:cytochrome complex assembly"/>
    <property type="evidence" value="ECO:0007669"/>
    <property type="project" value="UniProtKB-KW"/>
</dbReference>
<evidence type="ECO:0000313" key="7">
    <source>
        <dbReference type="EMBL" id="SFH33343.1"/>
    </source>
</evidence>
<dbReference type="AlphaFoldDB" id="A0A1I2Z663"/>
<dbReference type="STRING" id="414048.SAMN04489864_10923"/>
<evidence type="ECO:0000256" key="2">
    <source>
        <dbReference type="ARBA" id="ARBA00022748"/>
    </source>
</evidence>
<feature type="domain" description="Thioredoxin" evidence="6">
    <location>
        <begin position="26"/>
        <end position="171"/>
    </location>
</feature>
<dbReference type="GO" id="GO:0016853">
    <property type="term" value="F:isomerase activity"/>
    <property type="evidence" value="ECO:0007669"/>
    <property type="project" value="UniProtKB-KW"/>
</dbReference>
<dbReference type="InterPro" id="IPR050553">
    <property type="entry name" value="Thioredoxin_ResA/DsbE_sf"/>
</dbReference>
<dbReference type="GO" id="GO:0030313">
    <property type="term" value="C:cell envelope"/>
    <property type="evidence" value="ECO:0007669"/>
    <property type="project" value="UniProtKB-SubCell"/>
</dbReference>
<feature type="chain" id="PRO_5011435715" evidence="5">
    <location>
        <begin position="22"/>
        <end position="425"/>
    </location>
</feature>
<keyword evidence="3" id="KW-1015">Disulfide bond</keyword>
<dbReference type="GO" id="GO:0016209">
    <property type="term" value="F:antioxidant activity"/>
    <property type="evidence" value="ECO:0007669"/>
    <property type="project" value="InterPro"/>
</dbReference>
<evidence type="ECO:0000256" key="5">
    <source>
        <dbReference type="SAM" id="SignalP"/>
    </source>
</evidence>
<proteinExistence type="predicted"/>
<evidence type="ECO:0000313" key="8">
    <source>
        <dbReference type="Proteomes" id="UP000199666"/>
    </source>
</evidence>
<dbReference type="InterPro" id="IPR000866">
    <property type="entry name" value="AhpC/TSA"/>
</dbReference>
<dbReference type="CDD" id="cd02966">
    <property type="entry name" value="TlpA_like_family"/>
    <property type="match status" value="1"/>
</dbReference>
<reference evidence="7 8" key="1">
    <citation type="submission" date="2016-10" db="EMBL/GenBank/DDBJ databases">
        <authorList>
            <person name="de Groot N.N."/>
        </authorList>
    </citation>
    <scope>NUCLEOTIDE SEQUENCE [LARGE SCALE GENOMIC DNA]</scope>
    <source>
        <strain evidence="7 8">DSM 18684</strain>
    </source>
</reference>
<sequence>MKFYKAYLYLIFCLMATVIHAQEAPLKTGDPIPESIWTAQISVVNHLQKTLNLSSYRDKLILLDFWATWCSGCIKKFPHMEELQKKFGDKIKILAITDQDRTTIENFFASTNGQRYKGVLSVVDDKRLHEMFPHTAIPFIVWIKDGKVLNTTDGEQVTEQTISEVLANEKSSLQTVIQINRKRPLMLSENFELEKSSSIVAYTLFAKGRIRAIPFGSGFHREGEIVYGRQFTNFSLMNIYRGISYELFRQLGVKFSDKRLLNLTKNPEAIDFDTKTGGNFEKLYSIEYILPKEEANNLYARMLNYVNENSNYVANIEEKLVKCLVLRKTSSLDKIASKGGEPIGNVLKAPFTLRNVSLDFLLSALEATNDVTALPSIDETGYIGKVDLQFSNFQDLKSIQKELLVYGLELIEVERELPMLVVKEK</sequence>
<keyword evidence="2" id="KW-0201">Cytochrome c-type biogenesis</keyword>
<evidence type="ECO:0000256" key="1">
    <source>
        <dbReference type="ARBA" id="ARBA00004196"/>
    </source>
</evidence>
<dbReference type="InterPro" id="IPR036249">
    <property type="entry name" value="Thioredoxin-like_sf"/>
</dbReference>
<dbReference type="Pfam" id="PF00578">
    <property type="entry name" value="AhpC-TSA"/>
    <property type="match status" value="1"/>
</dbReference>
<evidence type="ECO:0000256" key="4">
    <source>
        <dbReference type="ARBA" id="ARBA00023284"/>
    </source>
</evidence>
<dbReference type="SUPFAM" id="SSF52833">
    <property type="entry name" value="Thioredoxin-like"/>
    <property type="match status" value="1"/>
</dbReference>
<dbReference type="Gene3D" id="3.40.30.10">
    <property type="entry name" value="Glutaredoxin"/>
    <property type="match status" value="1"/>
</dbReference>
<keyword evidence="8" id="KW-1185">Reference proteome</keyword>
<name>A0A1I2Z663_9SPHI</name>
<comment type="subcellular location">
    <subcellularLocation>
        <location evidence="1">Cell envelope</location>
    </subcellularLocation>
</comment>
<dbReference type="EMBL" id="FOPP01000009">
    <property type="protein sequence ID" value="SFH33343.1"/>
    <property type="molecule type" value="Genomic_DNA"/>
</dbReference>
<dbReference type="Proteomes" id="UP000199666">
    <property type="component" value="Unassembled WGS sequence"/>
</dbReference>
<evidence type="ECO:0000256" key="3">
    <source>
        <dbReference type="ARBA" id="ARBA00023157"/>
    </source>
</evidence>
<dbReference type="PROSITE" id="PS51352">
    <property type="entry name" value="THIOREDOXIN_2"/>
    <property type="match status" value="1"/>
</dbReference>
<feature type="signal peptide" evidence="5">
    <location>
        <begin position="1"/>
        <end position="21"/>
    </location>
</feature>
<dbReference type="GO" id="GO:0016491">
    <property type="term" value="F:oxidoreductase activity"/>
    <property type="evidence" value="ECO:0007669"/>
    <property type="project" value="InterPro"/>
</dbReference>
<keyword evidence="7" id="KW-0413">Isomerase</keyword>
<organism evidence="7 8">
    <name type="scientific">Pedobacter insulae</name>
    <dbReference type="NCBI Taxonomy" id="414048"/>
    <lineage>
        <taxon>Bacteria</taxon>
        <taxon>Pseudomonadati</taxon>
        <taxon>Bacteroidota</taxon>
        <taxon>Sphingobacteriia</taxon>
        <taxon>Sphingobacteriales</taxon>
        <taxon>Sphingobacteriaceae</taxon>
        <taxon>Pedobacter</taxon>
    </lineage>
</organism>
<dbReference type="PANTHER" id="PTHR42852">
    <property type="entry name" value="THIOL:DISULFIDE INTERCHANGE PROTEIN DSBE"/>
    <property type="match status" value="1"/>
</dbReference>
<gene>
    <name evidence="7" type="ORF">SAMN04489864_10923</name>
</gene>